<dbReference type="InterPro" id="IPR001202">
    <property type="entry name" value="WW_dom"/>
</dbReference>
<dbReference type="SMART" id="SM00456">
    <property type="entry name" value="WW"/>
    <property type="match status" value="1"/>
</dbReference>
<dbReference type="PANTHER" id="PTHR10657">
    <property type="entry name" value="PEPTIDYL-PROLYL CIS-TRANS ISOMERASE"/>
    <property type="match status" value="1"/>
</dbReference>
<evidence type="ECO:0000259" key="7">
    <source>
        <dbReference type="PROSITE" id="PS50198"/>
    </source>
</evidence>
<dbReference type="GO" id="GO:0005829">
    <property type="term" value="C:cytosol"/>
    <property type="evidence" value="ECO:0007669"/>
    <property type="project" value="TreeGrafter"/>
</dbReference>
<gene>
    <name evidence="8" type="ORF">HG536_0E05040</name>
</gene>
<organism evidence="8 9">
    <name type="scientific">Torulaspora globosa</name>
    <dbReference type="NCBI Taxonomy" id="48254"/>
    <lineage>
        <taxon>Eukaryota</taxon>
        <taxon>Fungi</taxon>
        <taxon>Dikarya</taxon>
        <taxon>Ascomycota</taxon>
        <taxon>Saccharomycotina</taxon>
        <taxon>Saccharomycetes</taxon>
        <taxon>Saccharomycetales</taxon>
        <taxon>Saccharomycetaceae</taxon>
        <taxon>Torulaspora</taxon>
    </lineage>
</organism>
<dbReference type="AlphaFoldDB" id="A0A7G3ZJA7"/>
<dbReference type="PROSITE" id="PS50020">
    <property type="entry name" value="WW_DOMAIN_2"/>
    <property type="match status" value="1"/>
</dbReference>
<dbReference type="Pfam" id="PF00639">
    <property type="entry name" value="Rotamase"/>
    <property type="match status" value="1"/>
</dbReference>
<evidence type="ECO:0000256" key="5">
    <source>
        <dbReference type="RuleBase" id="RU363014"/>
    </source>
</evidence>
<dbReference type="CDD" id="cd00201">
    <property type="entry name" value="WW"/>
    <property type="match status" value="1"/>
</dbReference>
<dbReference type="InterPro" id="IPR023058">
    <property type="entry name" value="PPIase_PpiC_CS"/>
</dbReference>
<dbReference type="Gene3D" id="3.10.50.40">
    <property type="match status" value="1"/>
</dbReference>
<dbReference type="PANTHER" id="PTHR10657:SF4">
    <property type="entry name" value="PEPTIDYL-PROLYL CIS-TRANS ISOMERASE-RELATED"/>
    <property type="match status" value="1"/>
</dbReference>
<feature type="domain" description="WW" evidence="6">
    <location>
        <begin position="50"/>
        <end position="84"/>
    </location>
</feature>
<comment type="catalytic activity">
    <reaction evidence="1 5">
        <text>[protein]-peptidylproline (omega=180) = [protein]-peptidylproline (omega=0)</text>
        <dbReference type="Rhea" id="RHEA:16237"/>
        <dbReference type="Rhea" id="RHEA-COMP:10747"/>
        <dbReference type="Rhea" id="RHEA-COMP:10748"/>
        <dbReference type="ChEBI" id="CHEBI:83833"/>
        <dbReference type="ChEBI" id="CHEBI:83834"/>
        <dbReference type="EC" id="5.2.1.8"/>
    </reaction>
</comment>
<evidence type="ECO:0000259" key="6">
    <source>
        <dbReference type="PROSITE" id="PS50020"/>
    </source>
</evidence>
<dbReference type="EMBL" id="CP059250">
    <property type="protein sequence ID" value="QLL33593.1"/>
    <property type="molecule type" value="Genomic_DNA"/>
</dbReference>
<sequence length="208" mass="23315">MSITCGPCNLSLINLACRRVINAWHCWHLANIDPKQDSLSVATAMSEAANGLPAPWTVRYSKSKKREYFFNPETKASQWEEPEGTDHGLLKQYLAEHPVRVRCLHILCKHSDSRRPASHRSEHITISKAEAIEELQEIQRRLESGESFESLAKERSDCSSYKRGGDLGFFGKGEMQGSFEKAAFALKVGETSGVVETESGVHLIKRVQ</sequence>
<dbReference type="Proteomes" id="UP000515788">
    <property type="component" value="Chromosome 5"/>
</dbReference>
<evidence type="ECO:0000313" key="8">
    <source>
        <dbReference type="EMBL" id="QLL33593.1"/>
    </source>
</evidence>
<keyword evidence="3 4" id="KW-0413">Isomerase</keyword>
<dbReference type="KEGG" id="tgb:HG536_0E05040"/>
<dbReference type="EC" id="5.2.1.8" evidence="5"/>
<evidence type="ECO:0000256" key="3">
    <source>
        <dbReference type="ARBA" id="ARBA00023235"/>
    </source>
</evidence>
<protein>
    <recommendedName>
        <fullName evidence="5">Peptidyl-prolyl cis-trans isomerase</fullName>
        <ecNumber evidence="5">5.2.1.8</ecNumber>
    </recommendedName>
</protein>
<dbReference type="FunFam" id="3.10.50.40:FF:000026">
    <property type="entry name" value="Peptidyl-prolyl cis-trans isomerase"/>
    <property type="match status" value="1"/>
</dbReference>
<dbReference type="InterPro" id="IPR051370">
    <property type="entry name" value="PPIase_Pin1"/>
</dbReference>
<name>A0A7G3ZJA7_9SACH</name>
<dbReference type="GeneID" id="59326789"/>
<dbReference type="InterPro" id="IPR000297">
    <property type="entry name" value="PPIase_PpiC"/>
</dbReference>
<dbReference type="GO" id="GO:0003755">
    <property type="term" value="F:peptidyl-prolyl cis-trans isomerase activity"/>
    <property type="evidence" value="ECO:0007669"/>
    <property type="project" value="UniProtKB-UniRule"/>
</dbReference>
<proteinExistence type="predicted"/>
<evidence type="ECO:0000256" key="1">
    <source>
        <dbReference type="ARBA" id="ARBA00000971"/>
    </source>
</evidence>
<evidence type="ECO:0000256" key="2">
    <source>
        <dbReference type="ARBA" id="ARBA00023110"/>
    </source>
</evidence>
<dbReference type="InterPro" id="IPR036020">
    <property type="entry name" value="WW_dom_sf"/>
</dbReference>
<accession>A0A7G3ZJA7</accession>
<dbReference type="RefSeq" id="XP_037140267.1">
    <property type="nucleotide sequence ID" value="XM_037284371.1"/>
</dbReference>
<dbReference type="InterPro" id="IPR046357">
    <property type="entry name" value="PPIase_dom_sf"/>
</dbReference>
<dbReference type="PROSITE" id="PS01159">
    <property type="entry name" value="WW_DOMAIN_1"/>
    <property type="match status" value="1"/>
</dbReference>
<keyword evidence="2 4" id="KW-0697">Rotamase</keyword>
<dbReference type="Pfam" id="PF00397">
    <property type="entry name" value="WW"/>
    <property type="match status" value="1"/>
</dbReference>
<dbReference type="SUPFAM" id="SSF51045">
    <property type="entry name" value="WW domain"/>
    <property type="match status" value="1"/>
</dbReference>
<reference evidence="8 9" key="1">
    <citation type="submission" date="2020-06" db="EMBL/GenBank/DDBJ databases">
        <title>The yeast mating-type switching endonuclease HO is a domesticated member of an unorthodox homing genetic element family.</title>
        <authorList>
            <person name="Coughlan A.Y."/>
            <person name="Lombardi L."/>
            <person name="Braun-Galleani S."/>
            <person name="Martos A.R."/>
            <person name="Galeote V."/>
            <person name="Bigey F."/>
            <person name="Dequin S."/>
            <person name="Byrne K.P."/>
            <person name="Wolfe K.H."/>
        </authorList>
    </citation>
    <scope>NUCLEOTIDE SEQUENCE [LARGE SCALE GENOMIC DNA]</scope>
    <source>
        <strain evidence="8 9">CBS764</strain>
    </source>
</reference>
<dbReference type="SUPFAM" id="SSF54534">
    <property type="entry name" value="FKBP-like"/>
    <property type="match status" value="1"/>
</dbReference>
<dbReference type="Gene3D" id="2.20.70.10">
    <property type="match status" value="1"/>
</dbReference>
<evidence type="ECO:0000256" key="4">
    <source>
        <dbReference type="PROSITE-ProRule" id="PRU00278"/>
    </source>
</evidence>
<dbReference type="OrthoDB" id="2530521at2759"/>
<keyword evidence="9" id="KW-1185">Reference proteome</keyword>
<evidence type="ECO:0000313" key="9">
    <source>
        <dbReference type="Proteomes" id="UP000515788"/>
    </source>
</evidence>
<dbReference type="GO" id="GO:0060261">
    <property type="term" value="P:positive regulation of transcription initiation by RNA polymerase II"/>
    <property type="evidence" value="ECO:0007669"/>
    <property type="project" value="UniProtKB-ARBA"/>
</dbReference>
<dbReference type="PROSITE" id="PS50198">
    <property type="entry name" value="PPIC_PPIASE_2"/>
    <property type="match status" value="1"/>
</dbReference>
<dbReference type="PROSITE" id="PS01096">
    <property type="entry name" value="PPIC_PPIASE_1"/>
    <property type="match status" value="1"/>
</dbReference>
<feature type="domain" description="PpiC" evidence="7">
    <location>
        <begin position="98"/>
        <end position="208"/>
    </location>
</feature>
<dbReference type="GO" id="GO:0005634">
    <property type="term" value="C:nucleus"/>
    <property type="evidence" value="ECO:0007669"/>
    <property type="project" value="TreeGrafter"/>
</dbReference>